<dbReference type="EMBL" id="EF081743">
    <property type="protein sequence ID" value="ABK21125.1"/>
    <property type="molecule type" value="mRNA"/>
</dbReference>
<dbReference type="Gene3D" id="1.10.287.110">
    <property type="entry name" value="DnaJ domain"/>
    <property type="match status" value="1"/>
</dbReference>
<dbReference type="PROSITE" id="PS50076">
    <property type="entry name" value="DNAJ_2"/>
    <property type="match status" value="1"/>
</dbReference>
<dbReference type="Pfam" id="PF00226">
    <property type="entry name" value="DnaJ"/>
    <property type="match status" value="1"/>
</dbReference>
<dbReference type="InterPro" id="IPR036869">
    <property type="entry name" value="J_dom_sf"/>
</dbReference>
<dbReference type="SMART" id="SM00271">
    <property type="entry name" value="DnaJ"/>
    <property type="match status" value="1"/>
</dbReference>
<dbReference type="PANTHER" id="PTHR43096">
    <property type="entry name" value="DNAJ HOMOLOG 1, MITOCHONDRIAL-RELATED"/>
    <property type="match status" value="1"/>
</dbReference>
<protein>
    <recommendedName>
        <fullName evidence="1">J domain-containing protein</fullName>
    </recommendedName>
</protein>
<evidence type="ECO:0000313" key="2">
    <source>
        <dbReference type="EMBL" id="ABK21125.1"/>
    </source>
</evidence>
<evidence type="ECO:0000259" key="1">
    <source>
        <dbReference type="PROSITE" id="PS50076"/>
    </source>
</evidence>
<dbReference type="CDD" id="cd06257">
    <property type="entry name" value="DnaJ"/>
    <property type="match status" value="1"/>
</dbReference>
<sequence>MACHSVRLPTVPCSCSDSCDQELRRRGAAFGARACRGDHYSVLGVRRNASRIEIKRAYRRLARQYHPDVCKDRGSEQRFKQINRAYESIVKDYGYFQSETGLNCSIEDLFMTITSEVSPDIFHSNKWFEGFNFNSPSYYETSTILESVDEEVFMTDANEDQHKKLEDFAPWMEY</sequence>
<name>A9NKG4_PICSI</name>
<organism evidence="2">
    <name type="scientific">Picea sitchensis</name>
    <name type="common">Sitka spruce</name>
    <name type="synonym">Pinus sitchensis</name>
    <dbReference type="NCBI Taxonomy" id="3332"/>
    <lineage>
        <taxon>Eukaryota</taxon>
        <taxon>Viridiplantae</taxon>
        <taxon>Streptophyta</taxon>
        <taxon>Embryophyta</taxon>
        <taxon>Tracheophyta</taxon>
        <taxon>Spermatophyta</taxon>
        <taxon>Pinopsida</taxon>
        <taxon>Pinidae</taxon>
        <taxon>Conifers I</taxon>
        <taxon>Pinales</taxon>
        <taxon>Pinaceae</taxon>
        <taxon>Picea</taxon>
    </lineage>
</organism>
<dbReference type="OMA" id="HECMDEE"/>
<reference evidence="2" key="1">
    <citation type="journal article" date="2008" name="BMC Genomics">
        <title>A conifer genomics resource of 200,000 spruce (Picea spp.) ESTs and 6,464 high-quality, sequence-finished full-length cDNAs for Sitka spruce (Picea sitchensis).</title>
        <authorList>
            <person name="Ralph S.G."/>
            <person name="Chun H.J."/>
            <person name="Kolosova N."/>
            <person name="Cooper D."/>
            <person name="Oddy C."/>
            <person name="Ritland C.E."/>
            <person name="Kirkpatrick R."/>
            <person name="Moore R."/>
            <person name="Barber S."/>
            <person name="Holt R.A."/>
            <person name="Jones S.J."/>
            <person name="Marra M.A."/>
            <person name="Douglas C.J."/>
            <person name="Ritland K."/>
            <person name="Bohlmann J."/>
        </authorList>
    </citation>
    <scope>NUCLEOTIDE SEQUENCE</scope>
    <source>
        <tissue evidence="2">Green portion of the leader tissue</tissue>
    </source>
</reference>
<dbReference type="PANTHER" id="PTHR43096:SF10">
    <property type="entry name" value="CHAPERONE PROTEIN DNAJ A6, CHLOROPLASTIC"/>
    <property type="match status" value="1"/>
</dbReference>
<dbReference type="GO" id="GO:0005737">
    <property type="term" value="C:cytoplasm"/>
    <property type="evidence" value="ECO:0007669"/>
    <property type="project" value="TreeGrafter"/>
</dbReference>
<accession>A9NKG4</accession>
<dbReference type="GO" id="GO:0051082">
    <property type="term" value="F:unfolded protein binding"/>
    <property type="evidence" value="ECO:0007669"/>
    <property type="project" value="TreeGrafter"/>
</dbReference>
<dbReference type="SUPFAM" id="SSF46565">
    <property type="entry name" value="Chaperone J-domain"/>
    <property type="match status" value="1"/>
</dbReference>
<dbReference type="AlphaFoldDB" id="A9NKG4"/>
<dbReference type="GO" id="GO:0042026">
    <property type="term" value="P:protein refolding"/>
    <property type="evidence" value="ECO:0007669"/>
    <property type="project" value="TreeGrafter"/>
</dbReference>
<feature type="domain" description="J" evidence="1">
    <location>
        <begin position="38"/>
        <end position="94"/>
    </location>
</feature>
<proteinExistence type="evidence at transcript level"/>
<dbReference type="InterPro" id="IPR001623">
    <property type="entry name" value="DnaJ_domain"/>
</dbReference>
<dbReference type="PRINTS" id="PR00625">
    <property type="entry name" value="JDOMAIN"/>
</dbReference>